<accession>A0A4Y6RB86</accession>
<protein>
    <submittedName>
        <fullName evidence="1">Uncharacterized protein</fullName>
    </submittedName>
</protein>
<dbReference type="Proteomes" id="UP000316665">
    <property type="component" value="Chromosome"/>
</dbReference>
<gene>
    <name evidence="1" type="ORF">FJQ89_07130</name>
</gene>
<evidence type="ECO:0000313" key="2">
    <source>
        <dbReference type="Proteomes" id="UP000316665"/>
    </source>
</evidence>
<dbReference type="AlphaFoldDB" id="A0A4Y6RB86"/>
<dbReference type="KEGG" id="jas:FJQ89_07130"/>
<keyword evidence="2" id="KW-1185">Reference proteome</keyword>
<dbReference type="EMBL" id="CP041185">
    <property type="protein sequence ID" value="QDG70211.1"/>
    <property type="molecule type" value="Genomic_DNA"/>
</dbReference>
<reference evidence="1 2" key="1">
    <citation type="submission" date="2019-06" db="EMBL/GenBank/DDBJ databases">
        <title>Complete genome sequence of Janthinobacterium sp. SNU WT3 isolated from diseased rainbow trout.</title>
        <authorList>
            <person name="Oh W.T."/>
            <person name="Park S.C."/>
        </authorList>
    </citation>
    <scope>NUCLEOTIDE SEQUENCE [LARGE SCALE GENOMIC DNA]</scope>
    <source>
        <strain evidence="1 2">SNU WT3</strain>
    </source>
</reference>
<proteinExistence type="predicted"/>
<dbReference type="RefSeq" id="WP_141169643.1">
    <property type="nucleotide sequence ID" value="NZ_CP041185.1"/>
</dbReference>
<name>A0A4Y6RB86_9BURK</name>
<organism evidence="1 2">
    <name type="scientific">Janthinobacterium tructae</name>
    <dbReference type="NCBI Taxonomy" id="2590869"/>
    <lineage>
        <taxon>Bacteria</taxon>
        <taxon>Pseudomonadati</taxon>
        <taxon>Pseudomonadota</taxon>
        <taxon>Betaproteobacteria</taxon>
        <taxon>Burkholderiales</taxon>
        <taxon>Oxalobacteraceae</taxon>
        <taxon>Janthinobacterium</taxon>
    </lineage>
</organism>
<dbReference type="OrthoDB" id="8759007at2"/>
<sequence length="167" mass="17636">MSEMGRNLLTTATGQKRTSISLRTWQVSPNIESLTMIKRALLSFLLLASAAASAQYANVEGQFRSQASSLDLIALDAESGAIAAKTTVVQGSCSGSVAGVGKVVKNVLTFSPYTKVDKDDACVITVTFDKQKNTAKVEGASCSMHSGAACGWEGDIVRRVKEGQSRK</sequence>
<evidence type="ECO:0000313" key="1">
    <source>
        <dbReference type="EMBL" id="QDG70211.1"/>
    </source>
</evidence>